<comment type="catalytic activity">
    <reaction evidence="1">
        <text>ATP-dependent breakage, passage and rejoining of double-stranded DNA.</text>
        <dbReference type="EC" id="5.6.2.2"/>
    </reaction>
</comment>
<keyword evidence="8" id="KW-1185">Reference proteome</keyword>
<dbReference type="EMBL" id="JBBWWQ010000008">
    <property type="protein sequence ID" value="KAK8941030.1"/>
    <property type="molecule type" value="Genomic_DNA"/>
</dbReference>
<evidence type="ECO:0000256" key="2">
    <source>
        <dbReference type="ARBA" id="ARBA00001946"/>
    </source>
</evidence>
<dbReference type="InterPro" id="IPR050634">
    <property type="entry name" value="DNA_Topoisomerase_II"/>
</dbReference>
<comment type="cofactor">
    <cofactor evidence="2">
        <name>Mg(2+)</name>
        <dbReference type="ChEBI" id="CHEBI:18420"/>
    </cofactor>
</comment>
<name>A0AAP0BIL2_9ASPA</name>
<dbReference type="EC" id="5.6.2.2" evidence="3"/>
<keyword evidence="6" id="KW-0413">Isomerase</keyword>
<evidence type="ECO:0000313" key="7">
    <source>
        <dbReference type="EMBL" id="KAK8941030.1"/>
    </source>
</evidence>
<dbReference type="PANTHER" id="PTHR10169">
    <property type="entry name" value="DNA TOPOISOMERASE/GYRASE"/>
    <property type="match status" value="1"/>
</dbReference>
<evidence type="ECO:0000256" key="6">
    <source>
        <dbReference type="ARBA" id="ARBA00023235"/>
    </source>
</evidence>
<evidence type="ECO:0000256" key="4">
    <source>
        <dbReference type="ARBA" id="ARBA00023029"/>
    </source>
</evidence>
<dbReference type="GO" id="GO:0000712">
    <property type="term" value="P:resolution of meiotic recombination intermediates"/>
    <property type="evidence" value="ECO:0007669"/>
    <property type="project" value="TreeGrafter"/>
</dbReference>
<keyword evidence="5" id="KW-0238">DNA-binding</keyword>
<dbReference type="GO" id="GO:0000819">
    <property type="term" value="P:sister chromatid segregation"/>
    <property type="evidence" value="ECO:0007669"/>
    <property type="project" value="TreeGrafter"/>
</dbReference>
<dbReference type="GO" id="GO:0003677">
    <property type="term" value="F:DNA binding"/>
    <property type="evidence" value="ECO:0007669"/>
    <property type="project" value="UniProtKB-KW"/>
</dbReference>
<dbReference type="InterPro" id="IPR036890">
    <property type="entry name" value="HATPase_C_sf"/>
</dbReference>
<evidence type="ECO:0000256" key="5">
    <source>
        <dbReference type="ARBA" id="ARBA00023125"/>
    </source>
</evidence>
<reference evidence="7 8" key="1">
    <citation type="journal article" date="2022" name="Nat. Plants">
        <title>Genomes of leafy and leafless Platanthera orchids illuminate the evolution of mycoheterotrophy.</title>
        <authorList>
            <person name="Li M.H."/>
            <person name="Liu K.W."/>
            <person name="Li Z."/>
            <person name="Lu H.C."/>
            <person name="Ye Q.L."/>
            <person name="Zhang D."/>
            <person name="Wang J.Y."/>
            <person name="Li Y.F."/>
            <person name="Zhong Z.M."/>
            <person name="Liu X."/>
            <person name="Yu X."/>
            <person name="Liu D.K."/>
            <person name="Tu X.D."/>
            <person name="Liu B."/>
            <person name="Hao Y."/>
            <person name="Liao X.Y."/>
            <person name="Jiang Y.T."/>
            <person name="Sun W.H."/>
            <person name="Chen J."/>
            <person name="Chen Y.Q."/>
            <person name="Ai Y."/>
            <person name="Zhai J.W."/>
            <person name="Wu S.S."/>
            <person name="Zhou Z."/>
            <person name="Hsiao Y.Y."/>
            <person name="Wu W.L."/>
            <person name="Chen Y.Y."/>
            <person name="Lin Y.F."/>
            <person name="Hsu J.L."/>
            <person name="Li C.Y."/>
            <person name="Wang Z.W."/>
            <person name="Zhao X."/>
            <person name="Zhong W.Y."/>
            <person name="Ma X.K."/>
            <person name="Ma L."/>
            <person name="Huang J."/>
            <person name="Chen G.Z."/>
            <person name="Huang M.Z."/>
            <person name="Huang L."/>
            <person name="Peng D.H."/>
            <person name="Luo Y.B."/>
            <person name="Zou S.Q."/>
            <person name="Chen S.P."/>
            <person name="Lan S."/>
            <person name="Tsai W.C."/>
            <person name="Van de Peer Y."/>
            <person name="Liu Z.J."/>
        </authorList>
    </citation>
    <scope>NUCLEOTIDE SEQUENCE [LARGE SCALE GENOMIC DNA]</scope>
    <source>
        <strain evidence="7">Lor287</strain>
    </source>
</reference>
<organism evidence="7 8">
    <name type="scientific">Platanthera zijinensis</name>
    <dbReference type="NCBI Taxonomy" id="2320716"/>
    <lineage>
        <taxon>Eukaryota</taxon>
        <taxon>Viridiplantae</taxon>
        <taxon>Streptophyta</taxon>
        <taxon>Embryophyta</taxon>
        <taxon>Tracheophyta</taxon>
        <taxon>Spermatophyta</taxon>
        <taxon>Magnoliopsida</taxon>
        <taxon>Liliopsida</taxon>
        <taxon>Asparagales</taxon>
        <taxon>Orchidaceae</taxon>
        <taxon>Orchidoideae</taxon>
        <taxon>Orchideae</taxon>
        <taxon>Orchidinae</taxon>
        <taxon>Platanthera</taxon>
    </lineage>
</organism>
<evidence type="ECO:0000313" key="8">
    <source>
        <dbReference type="Proteomes" id="UP001418222"/>
    </source>
</evidence>
<keyword evidence="4" id="KW-0799">Topoisomerase</keyword>
<accession>A0AAP0BIL2</accession>
<proteinExistence type="predicted"/>
<protein>
    <recommendedName>
        <fullName evidence="3">DNA topoisomerase (ATP-hydrolyzing)</fullName>
        <ecNumber evidence="3">5.6.2.2</ecNumber>
    </recommendedName>
</protein>
<evidence type="ECO:0000256" key="3">
    <source>
        <dbReference type="ARBA" id="ARBA00012895"/>
    </source>
</evidence>
<evidence type="ECO:0000256" key="1">
    <source>
        <dbReference type="ARBA" id="ARBA00000185"/>
    </source>
</evidence>
<dbReference type="Proteomes" id="UP001418222">
    <property type="component" value="Unassembled WGS sequence"/>
</dbReference>
<dbReference type="GO" id="GO:0005634">
    <property type="term" value="C:nucleus"/>
    <property type="evidence" value="ECO:0007669"/>
    <property type="project" value="TreeGrafter"/>
</dbReference>
<comment type="caution">
    <text evidence="7">The sequence shown here is derived from an EMBL/GenBank/DDBJ whole genome shotgun (WGS) entry which is preliminary data.</text>
</comment>
<sequence>MTLISSSQTHLFLLYPILHASPVHFAMVAAVKKLRLQSSTAHNSSAGAAPAATGGKKTIEEVYHKKTQLEHILLRPDTYIGSIEKHTQTLWVYEKGEMVSRTAKWPGIHVLVAGDLVAGV</sequence>
<dbReference type="AlphaFoldDB" id="A0AAP0BIL2"/>
<dbReference type="Gene3D" id="3.30.565.10">
    <property type="entry name" value="Histidine kinase-like ATPase, C-terminal domain"/>
    <property type="match status" value="1"/>
</dbReference>
<gene>
    <name evidence="7" type="primary">TOP2</name>
    <name evidence="7" type="ORF">KSP39_PZI010271</name>
</gene>
<dbReference type="PANTHER" id="PTHR10169:SF38">
    <property type="entry name" value="DNA TOPOISOMERASE 2"/>
    <property type="match status" value="1"/>
</dbReference>
<dbReference type="GO" id="GO:0003918">
    <property type="term" value="F:DNA topoisomerase type II (double strand cut, ATP-hydrolyzing) activity"/>
    <property type="evidence" value="ECO:0007669"/>
    <property type="project" value="UniProtKB-EC"/>
</dbReference>